<accession>A0A3N9UFV6</accession>
<comment type="caution">
    <text evidence="2">The sequence shown here is derived from an EMBL/GenBank/DDBJ whole genome shotgun (WGS) entry which is preliminary data.</text>
</comment>
<evidence type="ECO:0000259" key="1">
    <source>
        <dbReference type="PROSITE" id="PS51746"/>
    </source>
</evidence>
<evidence type="ECO:0000313" key="3">
    <source>
        <dbReference type="Proteomes" id="UP000274033"/>
    </source>
</evidence>
<organism evidence="2 3">
    <name type="scientific">Lysinibacillus composti</name>
    <dbReference type="NCBI Taxonomy" id="720633"/>
    <lineage>
        <taxon>Bacteria</taxon>
        <taxon>Bacillati</taxon>
        <taxon>Bacillota</taxon>
        <taxon>Bacilli</taxon>
        <taxon>Bacillales</taxon>
        <taxon>Bacillaceae</taxon>
        <taxon>Lysinibacillus</taxon>
    </lineage>
</organism>
<dbReference type="SMART" id="SM00332">
    <property type="entry name" value="PP2Cc"/>
    <property type="match status" value="1"/>
</dbReference>
<feature type="domain" description="PPM-type phosphatase" evidence="1">
    <location>
        <begin position="2"/>
        <end position="244"/>
    </location>
</feature>
<dbReference type="PROSITE" id="PS51746">
    <property type="entry name" value="PPM_2"/>
    <property type="match status" value="1"/>
</dbReference>
<dbReference type="RefSeq" id="WP_124764057.1">
    <property type="nucleotide sequence ID" value="NZ_JAFBDY010000005.1"/>
</dbReference>
<name>A0A3N9UFV6_9BACI</name>
<dbReference type="SMART" id="SM00331">
    <property type="entry name" value="PP2C_SIG"/>
    <property type="match status" value="1"/>
</dbReference>
<dbReference type="PANTHER" id="PTHR13832:SF860">
    <property type="entry name" value="PROTEIN PHOSPHATASE PHPP"/>
    <property type="match status" value="1"/>
</dbReference>
<proteinExistence type="predicted"/>
<dbReference type="InterPro" id="IPR015655">
    <property type="entry name" value="PP2C"/>
</dbReference>
<dbReference type="Pfam" id="PF13672">
    <property type="entry name" value="PP2C_2"/>
    <property type="match status" value="1"/>
</dbReference>
<dbReference type="OrthoDB" id="9801841at2"/>
<dbReference type="InterPro" id="IPR036457">
    <property type="entry name" value="PPM-type-like_dom_sf"/>
</dbReference>
<dbReference type="Proteomes" id="UP000274033">
    <property type="component" value="Unassembled WGS sequence"/>
</dbReference>
<dbReference type="Gene3D" id="3.60.40.10">
    <property type="entry name" value="PPM-type phosphatase domain"/>
    <property type="match status" value="1"/>
</dbReference>
<dbReference type="NCBIfam" id="NF033484">
    <property type="entry name" value="Stp1_PP2C_phos"/>
    <property type="match status" value="1"/>
</dbReference>
<dbReference type="InterPro" id="IPR001932">
    <property type="entry name" value="PPM-type_phosphatase-like_dom"/>
</dbReference>
<dbReference type="GO" id="GO:0004722">
    <property type="term" value="F:protein serine/threonine phosphatase activity"/>
    <property type="evidence" value="ECO:0007669"/>
    <property type="project" value="InterPro"/>
</dbReference>
<dbReference type="CDD" id="cd00143">
    <property type="entry name" value="PP2Cc"/>
    <property type="match status" value="1"/>
</dbReference>
<dbReference type="AlphaFoldDB" id="A0A3N9UFV6"/>
<protein>
    <submittedName>
        <fullName evidence="2">Stp1/IreP family PP2C-type Ser/Thr phosphatase</fullName>
    </submittedName>
</protein>
<gene>
    <name evidence="2" type="ORF">EBB45_08510</name>
</gene>
<evidence type="ECO:0000313" key="2">
    <source>
        <dbReference type="EMBL" id="RQW75010.1"/>
    </source>
</evidence>
<dbReference type="SUPFAM" id="SSF81606">
    <property type="entry name" value="PP2C-like"/>
    <property type="match status" value="1"/>
</dbReference>
<reference evidence="2 3" key="1">
    <citation type="journal article" date="2013" name="J. Microbiol.">
        <title>Lysinibacillus chungkukjangi sp. nov., isolated from Chungkukjang, Korean fermented soybean food.</title>
        <authorList>
            <person name="Kim S.J."/>
            <person name="Jang Y.H."/>
            <person name="Hamada M."/>
            <person name="Ahn J.H."/>
            <person name="Weon H.Y."/>
            <person name="Suzuki K."/>
            <person name="Whang K.S."/>
            <person name="Kwon S.W."/>
        </authorList>
    </citation>
    <scope>NUCLEOTIDE SEQUENCE [LARGE SCALE GENOMIC DNA]</scope>
    <source>
        <strain evidence="2 3">MCCC 1A12701</strain>
    </source>
</reference>
<sequence length="249" mass="27913">MKYTIESDIGKKRAVNEDRVAFIERPDRYKLAILADGMGGHNAGDVASEMAIEEMKNHFLKADPENFHSLREKKDWMFDVITDLNEKIYQHSLTNKNCEGMGTTLIAVLIDGLNCLISHIGDSRVYNFTTEKIELVTRDHSYVNILIENGEISEEEAVNHPQKNFIVKAIGTEPTIEPDFYELNLNETSYLLICSDGLSNKLSTDEMAAIITLPMSISDKGKKLIQLANDSGGEDNISIILLSTKDKEV</sequence>
<keyword evidence="3" id="KW-1185">Reference proteome</keyword>
<dbReference type="PANTHER" id="PTHR13832">
    <property type="entry name" value="PROTEIN PHOSPHATASE 2C"/>
    <property type="match status" value="1"/>
</dbReference>
<dbReference type="EMBL" id="RRCT01000006">
    <property type="protein sequence ID" value="RQW75010.1"/>
    <property type="molecule type" value="Genomic_DNA"/>
</dbReference>